<dbReference type="Gene3D" id="3.40.1620.70">
    <property type="match status" value="1"/>
</dbReference>
<feature type="coiled-coil region" evidence="2">
    <location>
        <begin position="263"/>
        <end position="294"/>
    </location>
</feature>
<dbReference type="Proteomes" id="UP001152798">
    <property type="component" value="Chromosome 4"/>
</dbReference>
<dbReference type="GO" id="GO:0005581">
    <property type="term" value="C:collagen trimer"/>
    <property type="evidence" value="ECO:0007669"/>
    <property type="project" value="UniProtKB-KW"/>
</dbReference>
<keyword evidence="7" id="KW-1185">Reference proteome</keyword>
<dbReference type="PANTHER" id="PTHR24023">
    <property type="entry name" value="COLLAGEN ALPHA"/>
    <property type="match status" value="1"/>
</dbReference>
<gene>
    <name evidence="6" type="ORF">NEZAVI_LOCUS7902</name>
</gene>
<dbReference type="AlphaFoldDB" id="A0A9P0HAB2"/>
<dbReference type="InterPro" id="IPR010515">
    <property type="entry name" value="Collagenase_NC10/endostatin"/>
</dbReference>
<dbReference type="Pfam" id="PF20010">
    <property type="entry name" value="Collagen_trimer"/>
    <property type="match status" value="1"/>
</dbReference>
<dbReference type="PANTHER" id="PTHR24023:SF1082">
    <property type="entry name" value="COLLAGEN TRIPLE HELIX REPEAT"/>
    <property type="match status" value="1"/>
</dbReference>
<dbReference type="InterPro" id="IPR045463">
    <property type="entry name" value="XV/XVIII_trimerization_dom"/>
</dbReference>
<dbReference type="InterPro" id="IPR050149">
    <property type="entry name" value="Collagen_superfamily"/>
</dbReference>
<evidence type="ECO:0000256" key="1">
    <source>
        <dbReference type="ARBA" id="ARBA00023119"/>
    </source>
</evidence>
<keyword evidence="2" id="KW-0175">Coiled coil</keyword>
<evidence type="ECO:0000256" key="3">
    <source>
        <dbReference type="SAM" id="MobiDB-lite"/>
    </source>
</evidence>
<protein>
    <recommendedName>
        <fullName evidence="8">Collagen alpha-1(XV) chain</fullName>
    </recommendedName>
</protein>
<organism evidence="6 7">
    <name type="scientific">Nezara viridula</name>
    <name type="common">Southern green stink bug</name>
    <name type="synonym">Cimex viridulus</name>
    <dbReference type="NCBI Taxonomy" id="85310"/>
    <lineage>
        <taxon>Eukaryota</taxon>
        <taxon>Metazoa</taxon>
        <taxon>Ecdysozoa</taxon>
        <taxon>Arthropoda</taxon>
        <taxon>Hexapoda</taxon>
        <taxon>Insecta</taxon>
        <taxon>Pterygota</taxon>
        <taxon>Neoptera</taxon>
        <taxon>Paraneoptera</taxon>
        <taxon>Hemiptera</taxon>
        <taxon>Heteroptera</taxon>
        <taxon>Panheteroptera</taxon>
        <taxon>Pentatomomorpha</taxon>
        <taxon>Pentatomoidea</taxon>
        <taxon>Pentatomidae</taxon>
        <taxon>Pentatominae</taxon>
        <taxon>Nezara</taxon>
    </lineage>
</organism>
<name>A0A9P0HAB2_NEZVI</name>
<proteinExistence type="predicted"/>
<dbReference type="SUPFAM" id="SSF56436">
    <property type="entry name" value="C-type lectin-like"/>
    <property type="match status" value="1"/>
</dbReference>
<dbReference type="Pfam" id="PF06482">
    <property type="entry name" value="Endostatin"/>
    <property type="match status" value="1"/>
</dbReference>
<dbReference type="Pfam" id="PF01391">
    <property type="entry name" value="Collagen"/>
    <property type="match status" value="1"/>
</dbReference>
<reference evidence="6" key="1">
    <citation type="submission" date="2022-01" db="EMBL/GenBank/DDBJ databases">
        <authorList>
            <person name="King R."/>
        </authorList>
    </citation>
    <scope>NUCLEOTIDE SEQUENCE</scope>
</reference>
<feature type="domain" description="Collagenase NC10/endostatin" evidence="4">
    <location>
        <begin position="409"/>
        <end position="574"/>
    </location>
</feature>
<dbReference type="Gene3D" id="3.10.100.10">
    <property type="entry name" value="Mannose-Binding Protein A, subunit A"/>
    <property type="match status" value="1"/>
</dbReference>
<evidence type="ECO:0000256" key="2">
    <source>
        <dbReference type="SAM" id="Coils"/>
    </source>
</evidence>
<evidence type="ECO:0000313" key="6">
    <source>
        <dbReference type="EMBL" id="CAH1398209.1"/>
    </source>
</evidence>
<evidence type="ECO:0000259" key="4">
    <source>
        <dbReference type="Pfam" id="PF06482"/>
    </source>
</evidence>
<dbReference type="InterPro" id="IPR016187">
    <property type="entry name" value="CTDL_fold"/>
</dbReference>
<accession>A0A9P0HAB2</accession>
<evidence type="ECO:0000313" key="7">
    <source>
        <dbReference type="Proteomes" id="UP001152798"/>
    </source>
</evidence>
<evidence type="ECO:0000259" key="5">
    <source>
        <dbReference type="Pfam" id="PF20010"/>
    </source>
</evidence>
<dbReference type="OrthoDB" id="5983381at2759"/>
<dbReference type="GO" id="GO:0005615">
    <property type="term" value="C:extracellular space"/>
    <property type="evidence" value="ECO:0007669"/>
    <property type="project" value="TreeGrafter"/>
</dbReference>
<keyword evidence="1" id="KW-0176">Collagen</keyword>
<dbReference type="InterPro" id="IPR016186">
    <property type="entry name" value="C-type_lectin-like/link_sf"/>
</dbReference>
<sequence>MEYRPVGTKGEPGPKGDRGEPGLKGEKGDEGERGPTGLPGANGIPGTPGEKGEPGPQGPPGPRGERGPVGPGGGEKGERGKRGRRGKPGPPGPPGRTGDLGYPGATVKAELKGLCRLNKVTVRALVISSNGLISVSTVGTTEKLGFSTAIINEAQKAILLNTARIALPGRPGLIGPPGVAGTKGQKGEPGDIVGGLGDLMLKGEKGDPGKDAVQYVPVPGPPGPPGPPGVSVIGEKGEPGEPGIPGSNYRQVYGEPSFIPHQRTGAKKGIERLQEELENLKERTEGKLKENNIQNEATTLLSMTDAWRNPDITPPTENTKIVPGAVTFQNLDAMSKMSLVSPVGTLAYIIDEQALLVRVNNGWQYIALGTLVSIATEEPPTTTTEKHRPPFESSNLVNNQPVPMDGPVLRMAALNEAYTGGMNGPRGADYACYKEARRAGLRGTFRAFITSRSQNLDSIVKTTDRDLPVVNIKGDVLFNSWRDIFKGDGAVFAQQPRIYSFSGKNVLTDFTWPQKYIWHGALATGERAMDKYCDAWETDSSDKLGLASPLMKGKLLGQEPLACSHSFAVLCIEVASTSLPQTTRRRRSLDAELSEHEYTAFLEKLYKNEAL</sequence>
<evidence type="ECO:0008006" key="8">
    <source>
        <dbReference type="Google" id="ProtNLM"/>
    </source>
</evidence>
<feature type="domain" description="Collagen type XV/XVIII trimerization" evidence="5">
    <location>
        <begin position="325"/>
        <end position="372"/>
    </location>
</feature>
<feature type="region of interest" description="Disordered" evidence="3">
    <location>
        <begin position="1"/>
        <end position="104"/>
    </location>
</feature>
<dbReference type="EMBL" id="OV725080">
    <property type="protein sequence ID" value="CAH1398209.1"/>
    <property type="molecule type" value="Genomic_DNA"/>
</dbReference>
<feature type="region of interest" description="Disordered" evidence="3">
    <location>
        <begin position="380"/>
        <end position="399"/>
    </location>
</feature>
<dbReference type="GO" id="GO:0031012">
    <property type="term" value="C:extracellular matrix"/>
    <property type="evidence" value="ECO:0007669"/>
    <property type="project" value="TreeGrafter"/>
</dbReference>
<dbReference type="InterPro" id="IPR008160">
    <property type="entry name" value="Collagen"/>
</dbReference>
<feature type="compositionally biased region" description="Basic and acidic residues" evidence="3">
    <location>
        <begin position="12"/>
        <end position="33"/>
    </location>
</feature>